<dbReference type="AlphaFoldDB" id="A0A1S8YP11"/>
<feature type="region of interest" description="Disordered" evidence="1">
    <location>
        <begin position="58"/>
        <end position="104"/>
    </location>
</feature>
<dbReference type="STRING" id="1926881.BTJ39_09240"/>
<keyword evidence="2" id="KW-1133">Transmembrane helix</keyword>
<feature type="compositionally biased region" description="Basic and acidic residues" evidence="1">
    <location>
        <begin position="35"/>
        <end position="51"/>
    </location>
</feature>
<keyword evidence="2" id="KW-0472">Membrane</keyword>
<feature type="transmembrane region" description="Helical" evidence="2">
    <location>
        <begin position="12"/>
        <end position="30"/>
    </location>
</feature>
<evidence type="ECO:0000256" key="2">
    <source>
        <dbReference type="SAM" id="Phobius"/>
    </source>
</evidence>
<evidence type="ECO:0000256" key="1">
    <source>
        <dbReference type="SAM" id="MobiDB-lite"/>
    </source>
</evidence>
<evidence type="ECO:0000313" key="4">
    <source>
        <dbReference type="Proteomes" id="UP000190667"/>
    </source>
</evidence>
<organism evidence="3 4">
    <name type="scientific">Izhakiella australiensis</name>
    <dbReference type="NCBI Taxonomy" id="1926881"/>
    <lineage>
        <taxon>Bacteria</taxon>
        <taxon>Pseudomonadati</taxon>
        <taxon>Pseudomonadota</taxon>
        <taxon>Gammaproteobacteria</taxon>
        <taxon>Enterobacterales</taxon>
        <taxon>Erwiniaceae</taxon>
        <taxon>Izhakiella</taxon>
    </lineage>
</organism>
<feature type="region of interest" description="Disordered" evidence="1">
    <location>
        <begin position="33"/>
        <end position="52"/>
    </location>
</feature>
<accession>A0A1S8YP11</accession>
<sequence length="104" mass="11208">MNLIQLLTSGWHWLAALAAVGVAIIISWFTGRQSGKSEGRAEEKVKSEQEKTAVAIAAARDQAKKNEVAKDAQAGNAALDDSAARDRLRNSPWNHSDDRDPPAS</sequence>
<protein>
    <submittedName>
        <fullName evidence="3">Uncharacterized protein</fullName>
    </submittedName>
</protein>
<name>A0A1S8YP11_9GAMM</name>
<feature type="compositionally biased region" description="Basic and acidic residues" evidence="1">
    <location>
        <begin position="82"/>
        <end position="104"/>
    </location>
</feature>
<proteinExistence type="predicted"/>
<dbReference type="RefSeq" id="WP_078002388.1">
    <property type="nucleotide sequence ID" value="NZ_MRUL01000004.1"/>
</dbReference>
<reference evidence="3 4" key="1">
    <citation type="submission" date="2016-12" db="EMBL/GenBank/DDBJ databases">
        <title>Izhakiella australiana sp. nov. of genus Izhakiella isolated from Australian desert.</title>
        <authorList>
            <person name="Ji M."/>
        </authorList>
    </citation>
    <scope>NUCLEOTIDE SEQUENCE [LARGE SCALE GENOMIC DNA]</scope>
    <source>
        <strain evidence="3 4">D4N98</strain>
    </source>
</reference>
<evidence type="ECO:0000313" key="3">
    <source>
        <dbReference type="EMBL" id="OON40575.1"/>
    </source>
</evidence>
<comment type="caution">
    <text evidence="3">The sequence shown here is derived from an EMBL/GenBank/DDBJ whole genome shotgun (WGS) entry which is preliminary data.</text>
</comment>
<keyword evidence="4" id="KW-1185">Reference proteome</keyword>
<gene>
    <name evidence="3" type="ORF">BTJ39_09240</name>
</gene>
<keyword evidence="2" id="KW-0812">Transmembrane</keyword>
<dbReference type="EMBL" id="MRUL01000004">
    <property type="protein sequence ID" value="OON40575.1"/>
    <property type="molecule type" value="Genomic_DNA"/>
</dbReference>
<feature type="compositionally biased region" description="Basic and acidic residues" evidence="1">
    <location>
        <begin position="61"/>
        <end position="70"/>
    </location>
</feature>
<dbReference type="Proteomes" id="UP000190667">
    <property type="component" value="Unassembled WGS sequence"/>
</dbReference>